<dbReference type="InterPro" id="IPR052519">
    <property type="entry name" value="Euk-type_GlcNAc_Kinase"/>
</dbReference>
<reference evidence="3" key="1">
    <citation type="journal article" date="2019" name="Int. J. Syst. Evol. Microbiol.">
        <title>The Global Catalogue of Microorganisms (GCM) 10K type strain sequencing project: providing services to taxonomists for standard genome sequencing and annotation.</title>
        <authorList>
            <consortium name="The Broad Institute Genomics Platform"/>
            <consortium name="The Broad Institute Genome Sequencing Center for Infectious Disease"/>
            <person name="Wu L."/>
            <person name="Ma J."/>
        </authorList>
    </citation>
    <scope>NUCLEOTIDE SEQUENCE [LARGE SCALE GENOMIC DNA]</scope>
    <source>
        <strain evidence="3">CGMCC 1.19062</strain>
    </source>
</reference>
<keyword evidence="2" id="KW-0418">Kinase</keyword>
<keyword evidence="3" id="KW-1185">Reference proteome</keyword>
<proteinExistence type="predicted"/>
<dbReference type="GO" id="GO:0016301">
    <property type="term" value="F:kinase activity"/>
    <property type="evidence" value="ECO:0007669"/>
    <property type="project" value="UniProtKB-KW"/>
</dbReference>
<dbReference type="InterPro" id="IPR002731">
    <property type="entry name" value="ATPase_BadF"/>
</dbReference>
<dbReference type="InterPro" id="IPR043129">
    <property type="entry name" value="ATPase_NBD"/>
</dbReference>
<dbReference type="Proteomes" id="UP001597295">
    <property type="component" value="Unassembled WGS sequence"/>
</dbReference>
<organism evidence="2 3">
    <name type="scientific">Lacibacterium aquatile</name>
    <dbReference type="NCBI Taxonomy" id="1168082"/>
    <lineage>
        <taxon>Bacteria</taxon>
        <taxon>Pseudomonadati</taxon>
        <taxon>Pseudomonadota</taxon>
        <taxon>Alphaproteobacteria</taxon>
        <taxon>Rhodospirillales</taxon>
        <taxon>Rhodospirillaceae</taxon>
    </lineage>
</organism>
<protein>
    <submittedName>
        <fullName evidence="2">N-acetylglucosamine kinase</fullName>
    </submittedName>
</protein>
<dbReference type="PANTHER" id="PTHR43190">
    <property type="entry name" value="N-ACETYL-D-GLUCOSAMINE KINASE"/>
    <property type="match status" value="1"/>
</dbReference>
<evidence type="ECO:0000259" key="1">
    <source>
        <dbReference type="Pfam" id="PF01869"/>
    </source>
</evidence>
<evidence type="ECO:0000313" key="2">
    <source>
        <dbReference type="EMBL" id="MFD2263110.1"/>
    </source>
</evidence>
<dbReference type="Gene3D" id="3.30.420.40">
    <property type="match status" value="2"/>
</dbReference>
<accession>A0ABW5DV32</accession>
<keyword evidence="2" id="KW-0808">Transferase</keyword>
<dbReference type="Pfam" id="PF01869">
    <property type="entry name" value="BcrAD_BadFG"/>
    <property type="match status" value="1"/>
</dbReference>
<feature type="domain" description="ATPase BadF/BadG/BcrA/BcrD type" evidence="1">
    <location>
        <begin position="4"/>
        <end position="268"/>
    </location>
</feature>
<sequence>MLTLGIDAGGTATRWQLREEGKLVAEGQGLPMSGHLFNDEVRKRSLAALDAILADVRDAGQPAAVCAGITGLSQESEAAQTYIDLIAEGLDLPRDRVRVVDDMWIAYLAAFQPGKGILVYCGTGSVGYHIAEGGRVERAGGHGYIIDDGGSAFWIARMGVHHLMRAVDERGASAWNSPLGSAFAKRFGGARWDLVRSTIYSGDRGSIAGLAPAVAEAAEAGDAVALKILGDAGAELARLGLVLANRTGPLPVVLIGGGFKLHPAVTAGVKAALPPDMPVTVPGRPAVEAAAELAAAL</sequence>
<comment type="caution">
    <text evidence="2">The sequence shown here is derived from an EMBL/GenBank/DDBJ whole genome shotgun (WGS) entry which is preliminary data.</text>
</comment>
<evidence type="ECO:0000313" key="3">
    <source>
        <dbReference type="Proteomes" id="UP001597295"/>
    </source>
</evidence>
<dbReference type="SUPFAM" id="SSF53067">
    <property type="entry name" value="Actin-like ATPase domain"/>
    <property type="match status" value="2"/>
</dbReference>
<dbReference type="RefSeq" id="WP_379876082.1">
    <property type="nucleotide sequence ID" value="NZ_JBHUIP010000009.1"/>
</dbReference>
<gene>
    <name evidence="2" type="ORF">ACFSM5_09450</name>
</gene>
<dbReference type="PANTHER" id="PTHR43190:SF3">
    <property type="entry name" value="N-ACETYL-D-GLUCOSAMINE KINASE"/>
    <property type="match status" value="1"/>
</dbReference>
<dbReference type="EMBL" id="JBHUIP010000009">
    <property type="protein sequence ID" value="MFD2263110.1"/>
    <property type="molecule type" value="Genomic_DNA"/>
</dbReference>
<name>A0ABW5DV32_9PROT</name>